<dbReference type="SUPFAM" id="SSF64438">
    <property type="entry name" value="CNF1/YfiH-like putative cysteine hydrolases"/>
    <property type="match status" value="1"/>
</dbReference>
<dbReference type="Pfam" id="PF02578">
    <property type="entry name" value="Cu-oxidase_4"/>
    <property type="match status" value="1"/>
</dbReference>
<gene>
    <name evidence="11" type="primary">pgeF</name>
    <name evidence="11" type="ORF">ENN04_05610</name>
</gene>
<name>A0A7C5T0B8_9AQUI</name>
<evidence type="ECO:0000256" key="10">
    <source>
        <dbReference type="RuleBase" id="RU361274"/>
    </source>
</evidence>
<evidence type="ECO:0000256" key="1">
    <source>
        <dbReference type="ARBA" id="ARBA00000553"/>
    </source>
</evidence>
<evidence type="ECO:0000256" key="4">
    <source>
        <dbReference type="ARBA" id="ARBA00022723"/>
    </source>
</evidence>
<dbReference type="CDD" id="cd16833">
    <property type="entry name" value="YfiH"/>
    <property type="match status" value="1"/>
</dbReference>
<dbReference type="PANTHER" id="PTHR30616">
    <property type="entry name" value="UNCHARACTERIZED PROTEIN YFIH"/>
    <property type="match status" value="1"/>
</dbReference>
<dbReference type="InterPro" id="IPR003730">
    <property type="entry name" value="Cu_polyphenol_OxRdtase"/>
</dbReference>
<comment type="catalytic activity">
    <reaction evidence="9">
        <text>S-methyl-5'-thioadenosine + phosphate = 5-(methylsulfanyl)-alpha-D-ribose 1-phosphate + adenine</text>
        <dbReference type="Rhea" id="RHEA:11852"/>
        <dbReference type="ChEBI" id="CHEBI:16708"/>
        <dbReference type="ChEBI" id="CHEBI:17509"/>
        <dbReference type="ChEBI" id="CHEBI:43474"/>
        <dbReference type="ChEBI" id="CHEBI:58533"/>
        <dbReference type="EC" id="2.4.2.28"/>
    </reaction>
    <physiologicalReaction direction="left-to-right" evidence="9">
        <dbReference type="Rhea" id="RHEA:11853"/>
    </physiologicalReaction>
</comment>
<keyword evidence="3" id="KW-0808">Transferase</keyword>
<comment type="catalytic activity">
    <reaction evidence="1">
        <text>inosine + phosphate = alpha-D-ribose 1-phosphate + hypoxanthine</text>
        <dbReference type="Rhea" id="RHEA:27646"/>
        <dbReference type="ChEBI" id="CHEBI:17368"/>
        <dbReference type="ChEBI" id="CHEBI:17596"/>
        <dbReference type="ChEBI" id="CHEBI:43474"/>
        <dbReference type="ChEBI" id="CHEBI:57720"/>
        <dbReference type="EC" id="2.4.2.1"/>
    </reaction>
    <physiologicalReaction direction="left-to-right" evidence="1">
        <dbReference type="Rhea" id="RHEA:27647"/>
    </physiologicalReaction>
</comment>
<proteinExistence type="inferred from homology"/>
<comment type="catalytic activity">
    <reaction evidence="8">
        <text>adenosine + phosphate = alpha-D-ribose 1-phosphate + adenine</text>
        <dbReference type="Rhea" id="RHEA:27642"/>
        <dbReference type="ChEBI" id="CHEBI:16335"/>
        <dbReference type="ChEBI" id="CHEBI:16708"/>
        <dbReference type="ChEBI" id="CHEBI:43474"/>
        <dbReference type="ChEBI" id="CHEBI:57720"/>
        <dbReference type="EC" id="2.4.2.1"/>
    </reaction>
    <physiologicalReaction direction="left-to-right" evidence="8">
        <dbReference type="Rhea" id="RHEA:27643"/>
    </physiologicalReaction>
</comment>
<evidence type="ECO:0000256" key="9">
    <source>
        <dbReference type="ARBA" id="ARBA00049893"/>
    </source>
</evidence>
<reference evidence="11" key="1">
    <citation type="journal article" date="2020" name="mSystems">
        <title>Genome- and Community-Level Interaction Insights into Carbon Utilization and Element Cycling Functions of Hydrothermarchaeota in Hydrothermal Sediment.</title>
        <authorList>
            <person name="Zhou Z."/>
            <person name="Liu Y."/>
            <person name="Xu W."/>
            <person name="Pan J."/>
            <person name="Luo Z.H."/>
            <person name="Li M."/>
        </authorList>
    </citation>
    <scope>NUCLEOTIDE SEQUENCE [LARGE SCALE GENOMIC DNA]</scope>
    <source>
        <strain evidence="11">SpSt-114</strain>
    </source>
</reference>
<evidence type="ECO:0000256" key="8">
    <source>
        <dbReference type="ARBA" id="ARBA00048968"/>
    </source>
</evidence>
<dbReference type="Gene3D" id="3.60.140.10">
    <property type="entry name" value="CNF1/YfiH-like putative cysteine hydrolases"/>
    <property type="match status" value="1"/>
</dbReference>
<dbReference type="NCBIfam" id="TIGR00726">
    <property type="entry name" value="peptidoglycan editing factor PgeF"/>
    <property type="match status" value="1"/>
</dbReference>
<keyword evidence="5" id="KW-0378">Hydrolase</keyword>
<dbReference type="GO" id="GO:0017061">
    <property type="term" value="F:S-methyl-5-thioadenosine phosphorylase activity"/>
    <property type="evidence" value="ECO:0007669"/>
    <property type="project" value="UniProtKB-EC"/>
</dbReference>
<dbReference type="AlphaFoldDB" id="A0A7C5T0B8"/>
<evidence type="ECO:0000256" key="6">
    <source>
        <dbReference type="ARBA" id="ARBA00022833"/>
    </source>
</evidence>
<dbReference type="InterPro" id="IPR038371">
    <property type="entry name" value="Cu_polyphenol_OxRdtase_sf"/>
</dbReference>
<accession>A0A7C5T0B8</accession>
<keyword evidence="4" id="KW-0479">Metal-binding</keyword>
<comment type="caution">
    <text evidence="11">The sequence shown here is derived from an EMBL/GenBank/DDBJ whole genome shotgun (WGS) entry which is preliminary data.</text>
</comment>
<dbReference type="GO" id="GO:0016787">
    <property type="term" value="F:hydrolase activity"/>
    <property type="evidence" value="ECO:0007669"/>
    <property type="project" value="UniProtKB-KW"/>
</dbReference>
<comment type="similarity">
    <text evidence="2 10">Belongs to the purine nucleoside phosphorylase YfiH/LACC1 family.</text>
</comment>
<comment type="catalytic activity">
    <reaction evidence="7">
        <text>adenosine + H2O + H(+) = inosine + NH4(+)</text>
        <dbReference type="Rhea" id="RHEA:24408"/>
        <dbReference type="ChEBI" id="CHEBI:15377"/>
        <dbReference type="ChEBI" id="CHEBI:15378"/>
        <dbReference type="ChEBI" id="CHEBI:16335"/>
        <dbReference type="ChEBI" id="CHEBI:17596"/>
        <dbReference type="ChEBI" id="CHEBI:28938"/>
        <dbReference type="EC" id="3.5.4.4"/>
    </reaction>
    <physiologicalReaction direction="left-to-right" evidence="7">
        <dbReference type="Rhea" id="RHEA:24409"/>
    </physiologicalReaction>
</comment>
<evidence type="ECO:0000256" key="7">
    <source>
        <dbReference type="ARBA" id="ARBA00047989"/>
    </source>
</evidence>
<dbReference type="EMBL" id="DSAC01000068">
    <property type="protein sequence ID" value="HHO74102.1"/>
    <property type="molecule type" value="Genomic_DNA"/>
</dbReference>
<protein>
    <recommendedName>
        <fullName evidence="10">Purine nucleoside phosphorylase</fullName>
    </recommendedName>
</protein>
<dbReference type="PANTHER" id="PTHR30616:SF2">
    <property type="entry name" value="PURINE NUCLEOSIDE PHOSPHORYLASE LACC1"/>
    <property type="match status" value="1"/>
</dbReference>
<keyword evidence="6" id="KW-0862">Zinc</keyword>
<evidence type="ECO:0000256" key="3">
    <source>
        <dbReference type="ARBA" id="ARBA00022679"/>
    </source>
</evidence>
<evidence type="ECO:0000313" key="11">
    <source>
        <dbReference type="EMBL" id="HHO74102.1"/>
    </source>
</evidence>
<organism evidence="11">
    <name type="scientific">Thermocrinis ruber</name>
    <dbReference type="NCBI Taxonomy" id="75906"/>
    <lineage>
        <taxon>Bacteria</taxon>
        <taxon>Pseudomonadati</taxon>
        <taxon>Aquificota</taxon>
        <taxon>Aquificia</taxon>
        <taxon>Aquificales</taxon>
        <taxon>Aquificaceae</taxon>
        <taxon>Thermocrinis</taxon>
    </lineage>
</organism>
<evidence type="ECO:0000256" key="2">
    <source>
        <dbReference type="ARBA" id="ARBA00007353"/>
    </source>
</evidence>
<dbReference type="GO" id="GO:0005507">
    <property type="term" value="F:copper ion binding"/>
    <property type="evidence" value="ECO:0007669"/>
    <property type="project" value="TreeGrafter"/>
</dbReference>
<dbReference type="InterPro" id="IPR011324">
    <property type="entry name" value="Cytotoxic_necrot_fac-like_cat"/>
</dbReference>
<sequence length="200" mass="23371">MHKGNHQQMQTAWLSFRFKNALAGLKLYDPKDGIFTLRQIHSDRVVLLDEESQEEGDAIITTRRNFPIGVRTADCVPLAFLGERAVGVVHAGWRGIKAGIVERFLERFLPIEREPFVFVGPSAKACCYEVGEEFKEYFKMLHYRNGRFYMDTQLEVLKRLKDYGLKRLFVYRECTICNEKFPSHRRDKTSQRMVLFALLT</sequence>
<evidence type="ECO:0000256" key="5">
    <source>
        <dbReference type="ARBA" id="ARBA00022801"/>
    </source>
</evidence>